<evidence type="ECO:0000259" key="11">
    <source>
        <dbReference type="Pfam" id="PF16178"/>
    </source>
</evidence>
<feature type="domain" description="Anoctamin dimerisation" evidence="11">
    <location>
        <begin position="108"/>
        <end position="322"/>
    </location>
</feature>
<evidence type="ECO:0000259" key="10">
    <source>
        <dbReference type="Pfam" id="PF04547"/>
    </source>
</evidence>
<accession>A0AA36FGV9</accession>
<evidence type="ECO:0000256" key="8">
    <source>
        <dbReference type="RuleBase" id="RU280814"/>
    </source>
</evidence>
<feature type="transmembrane region" description="Helical" evidence="8">
    <location>
        <begin position="867"/>
        <end position="888"/>
    </location>
</feature>
<feature type="transmembrane region" description="Helical" evidence="8">
    <location>
        <begin position="336"/>
        <end position="362"/>
    </location>
</feature>
<name>A0AA36FGV9_OCTVU</name>
<reference evidence="12" key="1">
    <citation type="submission" date="2023-08" db="EMBL/GenBank/DDBJ databases">
        <authorList>
            <person name="Alioto T."/>
            <person name="Alioto T."/>
            <person name="Gomez Garrido J."/>
        </authorList>
    </citation>
    <scope>NUCLEOTIDE SEQUENCE</scope>
</reference>
<evidence type="ECO:0000256" key="1">
    <source>
        <dbReference type="ARBA" id="ARBA00004651"/>
    </source>
</evidence>
<comment type="similarity">
    <text evidence="2 8">Belongs to the anoctamin family.</text>
</comment>
<dbReference type="PANTHER" id="PTHR12308:SF84">
    <property type="entry name" value="ANOCTAMIN"/>
    <property type="match status" value="1"/>
</dbReference>
<feature type="transmembrane region" description="Helical" evidence="8">
    <location>
        <begin position="534"/>
        <end position="555"/>
    </location>
</feature>
<keyword evidence="5 8" id="KW-1133">Transmembrane helix</keyword>
<feature type="transmembrane region" description="Helical" evidence="8">
    <location>
        <begin position="713"/>
        <end position="735"/>
    </location>
</feature>
<sequence>MSSVRPSSTDLNGVAFGTVLETAPPEDEFIIRYRETPIGTPIGLYPAISPDKEPSYPIMYGATTPPSVQVPIGFEQLSEQQPGKEQQNGRNTEPTSNDDSEEPLNSLFFDDQTRRIDFVLAFNKEYDDGKNETRRHQFENSLEKFGLELEYAQKAFKKKVIHFVKIHAPWDVLCVYAEFLHMKMPLAKNDINVPESCFDKLYSPFKLDSDIVKEEDNYFTAPFSQERLKQYVIQNTEEFFTSAERSRIVNEILSRATFEGEGRIRKYGIKRLLGNAYIAAYPLHEGPYYYEDSIYATGPRNPRHLLYEMWARPKMWYKKQPLDAIRSYFGEKIGIYFAWLAFYTQMLIPAGFVGVVVFIYGLATMMKDIPSSDICSFDKSGNLTMCPLCDELCRYWKLETVCYYARTSYLIDNPATVFFAAFMSVWSMFFIELWKRQQNEIGYDWDISNFEEEEETVRPEFESTVTTTRENPVTETEEPYVPSCLKIFNYTTSIVVILLMLCLVVGAVVGVIVYRIVIIAVFAKQEHIKEQASIVTSVSASLINLVVILLLNMLYTKLAYCLTELEKHRTQTEWEDGFTLKMFLFQFVNYYSSIFYIAFFKGRIVGSPNNYIYLNNERLEECNPSGCLVELCIQLGVVMVGKQAFNNFVELLLPKLQNWCKVHYNRVKDVEEGDDDDDDDDIDDKESAKRWEVDFLMTEANQLGMFYEYLEMVIQFGFVSIFVAAFPLAPVFALLNNILEVRLDAYKYVTQFRRPLASRAQDIGIWFGILKGICIISVITNALIIAFTSDFIPKMLYKHVISPNHTLEGYVEFSLSYFNVTDFQPRSKPTFESNVTECRYKDFRYPPDSPDKYKHTSTYWHILTIRLAFVIIFQNVVMLLSWLVAALIPDVPYIVKIQMLRESYLTKQALLKFQDEKREKRRTGSIALPFHLTHPSFLKIATQEFAL</sequence>
<comment type="subcellular location">
    <subcellularLocation>
        <location evidence="1">Cell membrane</location>
        <topology evidence="1">Multi-pass membrane protein</topology>
    </subcellularLocation>
    <subcellularLocation>
        <location evidence="8">Membrane</location>
        <topology evidence="8">Multi-pass membrane protein</topology>
    </subcellularLocation>
</comment>
<feature type="transmembrane region" description="Helical" evidence="8">
    <location>
        <begin position="763"/>
        <end position="788"/>
    </location>
</feature>
<dbReference type="GO" id="GO:0046983">
    <property type="term" value="F:protein dimerization activity"/>
    <property type="evidence" value="ECO:0007669"/>
    <property type="project" value="InterPro"/>
</dbReference>
<evidence type="ECO:0000313" key="13">
    <source>
        <dbReference type="Proteomes" id="UP001162480"/>
    </source>
</evidence>
<dbReference type="Pfam" id="PF04547">
    <property type="entry name" value="Anoctamin"/>
    <property type="match status" value="1"/>
</dbReference>
<protein>
    <recommendedName>
        <fullName evidence="8">Anoctamin</fullName>
    </recommendedName>
</protein>
<evidence type="ECO:0000256" key="3">
    <source>
        <dbReference type="ARBA" id="ARBA00022475"/>
    </source>
</evidence>
<feature type="domain" description="Anoctamin transmembrane" evidence="10">
    <location>
        <begin position="325"/>
        <end position="902"/>
    </location>
</feature>
<dbReference type="GO" id="GO:0005886">
    <property type="term" value="C:plasma membrane"/>
    <property type="evidence" value="ECO:0007669"/>
    <property type="project" value="UniProtKB-SubCell"/>
</dbReference>
<organism evidence="12 13">
    <name type="scientific">Octopus vulgaris</name>
    <name type="common">Common octopus</name>
    <dbReference type="NCBI Taxonomy" id="6645"/>
    <lineage>
        <taxon>Eukaryota</taxon>
        <taxon>Metazoa</taxon>
        <taxon>Spiralia</taxon>
        <taxon>Lophotrochozoa</taxon>
        <taxon>Mollusca</taxon>
        <taxon>Cephalopoda</taxon>
        <taxon>Coleoidea</taxon>
        <taxon>Octopodiformes</taxon>
        <taxon>Octopoda</taxon>
        <taxon>Incirrata</taxon>
        <taxon>Octopodidae</taxon>
        <taxon>Octopus</taxon>
    </lineage>
</organism>
<feature type="transmembrane region" description="Helical" evidence="8">
    <location>
        <begin position="583"/>
        <end position="600"/>
    </location>
</feature>
<proteinExistence type="inferred from homology"/>
<keyword evidence="6 8" id="KW-0472">Membrane</keyword>
<feature type="compositionally biased region" description="Polar residues" evidence="9">
    <location>
        <begin position="79"/>
        <end position="95"/>
    </location>
</feature>
<dbReference type="EMBL" id="OX597832">
    <property type="protein sequence ID" value="CAI9736684.1"/>
    <property type="molecule type" value="Genomic_DNA"/>
</dbReference>
<dbReference type="InterPro" id="IPR007632">
    <property type="entry name" value="Anoctamin"/>
</dbReference>
<keyword evidence="3" id="KW-1003">Cell membrane</keyword>
<keyword evidence="4 8" id="KW-0812">Transmembrane</keyword>
<dbReference type="GO" id="GO:0005254">
    <property type="term" value="F:chloride channel activity"/>
    <property type="evidence" value="ECO:0007669"/>
    <property type="project" value="TreeGrafter"/>
</dbReference>
<evidence type="ECO:0000313" key="12">
    <source>
        <dbReference type="EMBL" id="CAI9736684.1"/>
    </source>
</evidence>
<dbReference type="AlphaFoldDB" id="A0AA36FGV9"/>
<dbReference type="InterPro" id="IPR032394">
    <property type="entry name" value="Anoct_dimer"/>
</dbReference>
<dbReference type="InterPro" id="IPR049452">
    <property type="entry name" value="Anoctamin_TM"/>
</dbReference>
<keyword evidence="13" id="KW-1185">Reference proteome</keyword>
<evidence type="ECO:0000256" key="6">
    <source>
        <dbReference type="ARBA" id="ARBA00023136"/>
    </source>
</evidence>
<evidence type="ECO:0000256" key="7">
    <source>
        <dbReference type="ARBA" id="ARBA00023180"/>
    </source>
</evidence>
<dbReference type="Proteomes" id="UP001162480">
    <property type="component" value="Chromosome 19"/>
</dbReference>
<gene>
    <name evidence="12" type="ORF">OCTVUL_1B017590</name>
</gene>
<evidence type="ECO:0000256" key="4">
    <source>
        <dbReference type="ARBA" id="ARBA00022692"/>
    </source>
</evidence>
<feature type="region of interest" description="Disordered" evidence="9">
    <location>
        <begin position="79"/>
        <end position="106"/>
    </location>
</feature>
<keyword evidence="7" id="KW-0325">Glycoprotein</keyword>
<feature type="transmembrane region" description="Helical" evidence="8">
    <location>
        <begin position="494"/>
        <end position="522"/>
    </location>
</feature>
<dbReference type="Pfam" id="PF16178">
    <property type="entry name" value="Anoct_dimer"/>
    <property type="match status" value="1"/>
</dbReference>
<comment type="caution">
    <text evidence="8">Lacks conserved residue(s) required for the propagation of feature annotation.</text>
</comment>
<evidence type="ECO:0000256" key="5">
    <source>
        <dbReference type="ARBA" id="ARBA00022989"/>
    </source>
</evidence>
<dbReference type="PANTHER" id="PTHR12308">
    <property type="entry name" value="ANOCTAMIN"/>
    <property type="match status" value="1"/>
</dbReference>
<evidence type="ECO:0000256" key="9">
    <source>
        <dbReference type="SAM" id="MobiDB-lite"/>
    </source>
</evidence>
<evidence type="ECO:0000256" key="2">
    <source>
        <dbReference type="ARBA" id="ARBA00009671"/>
    </source>
</evidence>